<dbReference type="Proteomes" id="UP000095284">
    <property type="component" value="Unplaced"/>
</dbReference>
<evidence type="ECO:0000313" key="7">
    <source>
        <dbReference type="Proteomes" id="UP000095284"/>
    </source>
</evidence>
<reference evidence="8" key="1">
    <citation type="submission" date="2016-11" db="UniProtKB">
        <authorList>
            <consortium name="WormBaseParasite"/>
        </authorList>
    </citation>
    <scope>IDENTIFICATION</scope>
</reference>
<protein>
    <submittedName>
        <fullName evidence="8">Staphylococcal nuclease domain-containing protein</fullName>
    </submittedName>
</protein>
<dbReference type="FunFam" id="2.40.50.90:FF:000001">
    <property type="entry name" value="Staphylococcal nuclease domain-containing protein"/>
    <property type="match status" value="1"/>
</dbReference>
<dbReference type="AlphaFoldDB" id="A0A1I7SW56"/>
<accession>A0A1I7SW56</accession>
<dbReference type="WBParaSite" id="BXY_1728600.1">
    <property type="protein sequence ID" value="BXY_1728600.1"/>
    <property type="gene ID" value="BXY_1728600"/>
</dbReference>
<dbReference type="PROSITE" id="PS50304">
    <property type="entry name" value="TUDOR"/>
    <property type="match status" value="1"/>
</dbReference>
<dbReference type="InterPro" id="IPR035437">
    <property type="entry name" value="SNase_OB-fold_sf"/>
</dbReference>
<keyword evidence="2 4" id="KW-0963">Cytoplasm</keyword>
<dbReference type="PIRSF" id="PIRSF017179">
    <property type="entry name" value="RISC-Tudor-SN"/>
    <property type="match status" value="1"/>
</dbReference>
<dbReference type="PROSITE" id="PS50830">
    <property type="entry name" value="TNASE_3"/>
    <property type="match status" value="4"/>
</dbReference>
<evidence type="ECO:0000256" key="4">
    <source>
        <dbReference type="PIRNR" id="PIRNR017179"/>
    </source>
</evidence>
<dbReference type="Gene3D" id="2.30.30.140">
    <property type="match status" value="1"/>
</dbReference>
<dbReference type="SMART" id="SM00318">
    <property type="entry name" value="SNc"/>
    <property type="match status" value="4"/>
</dbReference>
<comment type="subcellular location">
    <subcellularLocation>
        <location evidence="1 4">Cytoplasm</location>
    </subcellularLocation>
</comment>
<proteinExistence type="predicted"/>
<dbReference type="GO" id="GO:0031047">
    <property type="term" value="P:regulatory ncRNA-mediated gene silencing"/>
    <property type="evidence" value="ECO:0007669"/>
    <property type="project" value="UniProtKB-UniRule"/>
</dbReference>
<dbReference type="GO" id="GO:0006402">
    <property type="term" value="P:mRNA catabolic process"/>
    <property type="evidence" value="ECO:0007669"/>
    <property type="project" value="UniProtKB-UniRule"/>
</dbReference>
<evidence type="ECO:0000259" key="5">
    <source>
        <dbReference type="PROSITE" id="PS50304"/>
    </source>
</evidence>
<organism evidence="7 8">
    <name type="scientific">Bursaphelenchus xylophilus</name>
    <name type="common">Pinewood nematode worm</name>
    <name type="synonym">Aphelenchoides xylophilus</name>
    <dbReference type="NCBI Taxonomy" id="6326"/>
    <lineage>
        <taxon>Eukaryota</taxon>
        <taxon>Metazoa</taxon>
        <taxon>Ecdysozoa</taxon>
        <taxon>Nematoda</taxon>
        <taxon>Chromadorea</taxon>
        <taxon>Rhabditida</taxon>
        <taxon>Tylenchina</taxon>
        <taxon>Tylenchomorpha</taxon>
        <taxon>Aphelenchoidea</taxon>
        <taxon>Aphelenchoididae</taxon>
        <taxon>Bursaphelenchus</taxon>
    </lineage>
</organism>
<dbReference type="GO" id="GO:0003723">
    <property type="term" value="F:RNA binding"/>
    <property type="evidence" value="ECO:0007669"/>
    <property type="project" value="UniProtKB-UniRule"/>
</dbReference>
<dbReference type="InterPro" id="IPR016071">
    <property type="entry name" value="Staphylococal_nuclease_OB-fold"/>
</dbReference>
<dbReference type="GO" id="GO:0005829">
    <property type="term" value="C:cytosol"/>
    <property type="evidence" value="ECO:0007669"/>
    <property type="project" value="UniProtKB-UniRule"/>
</dbReference>
<feature type="domain" description="TNase-like" evidence="6">
    <location>
        <begin position="326"/>
        <end position="468"/>
    </location>
</feature>
<dbReference type="SMART" id="SM00333">
    <property type="entry name" value="TUDOR"/>
    <property type="match status" value="1"/>
</dbReference>
<dbReference type="Gene3D" id="2.40.50.90">
    <property type="match status" value="5"/>
</dbReference>
<dbReference type="FunFam" id="2.40.50.90:FF:000002">
    <property type="entry name" value="Staphylococcal nuclease domain-containing protein"/>
    <property type="match status" value="1"/>
</dbReference>
<evidence type="ECO:0000256" key="3">
    <source>
        <dbReference type="ARBA" id="ARBA00022737"/>
    </source>
</evidence>
<sequence length="883" mass="98820">MSEDHTVKRGLVKQVLSGDSVVLQGPAANGPPKEITVYLSNISAPRLAKRPVDGGNDGSNDEPYAWEAREFLRKKIVGKTVVFIRDFIATSGREHGRIYLGGSSPEDAENVSESAVSAGWVEVKVGKQIDDHTQKLIDAQEKAKAARVGRWAEDGNAQAHVRNITWQIEDARTLVDEFKGKAIDAIVEQVRDGSTLRLFLLPGFQYVTLMVSGIKCPAAKVGQNGRSEPYGEEAKFFVESRLLQRDVKVYLEGVSNQNFVGSVIHPRGNIAQFLLEDGFAKCVEWTLSLVTEGPQKYREAEKKAKTAKLRIWRDYVSTALSASERKTSNAKVIEVGLGDNITILRDSGEEEKVYFSSVKALPKAPGSKKPMYESPWLFEAREFLRKLLIGKKVQLTLDYIQPKQEKYPEKFCYTVTLNGQNVGEQLIANGLAKVVRHKQDDENRSSRYDDLLAAESAAQKDKKGVWNEKETGLIRVNEIQNDLARAKTYLSTFQRGSRPSGIVEFVSSGSRLRVYVPKENVIITVVLSGISCPKTARIVGGKVQGESEPYGEEAYDFTRHSILQREVQLDIDSLDRTGGFIGFVFAQGEKGQFNVAEQLVERGLATVHFTAEKTKYYNQLLNAEKKARDSKLRLWKNYVEEAENVSTSQAEANDPSERKLNLKKVVISEVCKGNLHFYVQKFEDGPAIEKLMGDLQREIGSPTTSHTPRKNELCAGFFKEVNLWHRVKVESVRGGNADVVYIDFGNRETVPTSLLAPLPPSFISQQPLAKEYKLALVQPPNDPDFASETDAAFNEITQSVPYIELNPEYKLGTLEAVTLYFPGKDGKPVDLGRYLIEQGLALAEGRREPRFQKLVTEYQQAEAAARRERQNIWRYGDFTGQEF</sequence>
<dbReference type="FunFam" id="2.30.30.140:FF:000018">
    <property type="entry name" value="Serine/threonine-protein kinase 31"/>
    <property type="match status" value="1"/>
</dbReference>
<keyword evidence="3" id="KW-0677">Repeat</keyword>
<dbReference type="GO" id="GO:0031332">
    <property type="term" value="C:RNAi effector complex"/>
    <property type="evidence" value="ECO:0007669"/>
    <property type="project" value="InterPro"/>
</dbReference>
<evidence type="ECO:0000256" key="2">
    <source>
        <dbReference type="ARBA" id="ARBA00022490"/>
    </source>
</evidence>
<feature type="domain" description="Tudor" evidence="5">
    <location>
        <begin position="707"/>
        <end position="765"/>
    </location>
</feature>
<dbReference type="InterPro" id="IPR016685">
    <property type="entry name" value="Silence_cplx_Nase-comp_TudorSN"/>
</dbReference>
<evidence type="ECO:0000313" key="8">
    <source>
        <dbReference type="WBParaSite" id="BXY_1728600.1"/>
    </source>
</evidence>
<dbReference type="Pfam" id="PF00565">
    <property type="entry name" value="SNase"/>
    <property type="match status" value="4"/>
</dbReference>
<dbReference type="PANTHER" id="PTHR12302:SF2">
    <property type="entry name" value="STAPHYLOCOCCAL NUCLEASE DOMAIN-CONTAINING PROTEIN 1"/>
    <property type="match status" value="1"/>
</dbReference>
<feature type="domain" description="TNase-like" evidence="6">
    <location>
        <begin position="6"/>
        <end position="153"/>
    </location>
</feature>
<feature type="domain" description="TNase-like" evidence="6">
    <location>
        <begin position="181"/>
        <end position="314"/>
    </location>
</feature>
<dbReference type="SUPFAM" id="SSF50199">
    <property type="entry name" value="Staphylococcal nuclease"/>
    <property type="match status" value="5"/>
</dbReference>
<dbReference type="PANTHER" id="PTHR12302">
    <property type="entry name" value="EBNA2 BINDING PROTEIN P100"/>
    <property type="match status" value="1"/>
</dbReference>
<dbReference type="InterPro" id="IPR002999">
    <property type="entry name" value="Tudor"/>
</dbReference>
<dbReference type="eggNOG" id="KOG2039">
    <property type="taxonomic scope" value="Eukaryota"/>
</dbReference>
<dbReference type="FunFam" id="2.40.50.90:FF:000018">
    <property type="entry name" value="Ribonuclease"/>
    <property type="match status" value="1"/>
</dbReference>
<name>A0A1I7SW56_BURXY</name>
<feature type="domain" description="TNase-like" evidence="6">
    <location>
        <begin position="497"/>
        <end position="637"/>
    </location>
</feature>
<dbReference type="GO" id="GO:0005634">
    <property type="term" value="C:nucleus"/>
    <property type="evidence" value="ECO:0007669"/>
    <property type="project" value="TreeGrafter"/>
</dbReference>
<dbReference type="Pfam" id="PF00567">
    <property type="entry name" value="TUDOR"/>
    <property type="match status" value="1"/>
</dbReference>
<dbReference type="CDD" id="cd00175">
    <property type="entry name" value="SNc"/>
    <property type="match status" value="2"/>
</dbReference>
<dbReference type="SUPFAM" id="SSF63748">
    <property type="entry name" value="Tudor/PWWP/MBT"/>
    <property type="match status" value="1"/>
</dbReference>
<evidence type="ECO:0000256" key="1">
    <source>
        <dbReference type="ARBA" id="ARBA00004496"/>
    </source>
</evidence>
<evidence type="ECO:0000259" key="6">
    <source>
        <dbReference type="PROSITE" id="PS50830"/>
    </source>
</evidence>
<dbReference type="GO" id="GO:0004518">
    <property type="term" value="F:nuclease activity"/>
    <property type="evidence" value="ECO:0007669"/>
    <property type="project" value="TreeGrafter"/>
</dbReference>